<dbReference type="InterPro" id="IPR000794">
    <property type="entry name" value="Beta-ketoacyl_synthase"/>
</dbReference>
<evidence type="ECO:0000313" key="13">
    <source>
        <dbReference type="Proteomes" id="UP001472866"/>
    </source>
</evidence>
<dbReference type="Pfam" id="PF00109">
    <property type="entry name" value="ketoacyl-synt"/>
    <property type="match status" value="1"/>
</dbReference>
<evidence type="ECO:0000256" key="9">
    <source>
        <dbReference type="PIRSR" id="PIRSR000447-1"/>
    </source>
</evidence>
<protein>
    <recommendedName>
        <fullName evidence="8">3-oxoacyl-[acyl-carrier-protein] synthase</fullName>
    </recommendedName>
</protein>
<dbReference type="Proteomes" id="UP001472866">
    <property type="component" value="Chromosome 05"/>
</dbReference>
<keyword evidence="13" id="KW-1185">Reference proteome</keyword>
<dbReference type="PROSITE" id="PS52004">
    <property type="entry name" value="KS3_2"/>
    <property type="match status" value="1"/>
</dbReference>
<dbReference type="GO" id="GO:0005739">
    <property type="term" value="C:mitochondrion"/>
    <property type="evidence" value="ECO:0007669"/>
    <property type="project" value="TreeGrafter"/>
</dbReference>
<dbReference type="GO" id="GO:0004315">
    <property type="term" value="F:3-oxoacyl-[acyl-carrier-protein] synthase activity"/>
    <property type="evidence" value="ECO:0007669"/>
    <property type="project" value="InterPro"/>
</dbReference>
<evidence type="ECO:0000259" key="11">
    <source>
        <dbReference type="PROSITE" id="PS52004"/>
    </source>
</evidence>
<evidence type="ECO:0000256" key="7">
    <source>
        <dbReference type="ARBA" id="ARBA00023315"/>
    </source>
</evidence>
<dbReference type="SUPFAM" id="SSF53901">
    <property type="entry name" value="Thiolase-like"/>
    <property type="match status" value="2"/>
</dbReference>
<sequence>MLVGMPSAPVSRMGWRQKVVRALEERVSRAPRRVAITGVGLVTPLGVGAAESWDALTQGRSGIRRLTEEDLKEAPEKFARLPVKIAGCVDNASIEGLYPGSLPRNLQFAQIAAKEALSQARWQPLTDSERTRTGVSIGAGMGYPSTFYTVSNLVGQGRERRVSPYFIPHVLSNMASGLVSIEHGLWGPNHSVATACASGAHCIGDAFRMIGHGEADVMVAGGAEACIDVLSITGFSRMKALASGHNDSPSLASRPFDKDRSGFVLGEGAGVLVLEELRHAESRGATVLAEVVGYGRSGDAHHMTQPSKDGKGAVRCMAAALSDGGLGAEDVGYVNAHATSTPLGDRIEQEAISSLFGAGPHVSSTKGAVGHLLGAAGAVEAVFTVLSLRSKFLPPNVNFGETEEALRGRAKLVGAEGLRADGLEVAMTNSFGFGGTNSSLVFAV</sequence>
<evidence type="ECO:0000256" key="4">
    <source>
        <dbReference type="ARBA" id="ARBA00022832"/>
    </source>
</evidence>
<dbReference type="NCBIfam" id="NF005589">
    <property type="entry name" value="PRK07314.1"/>
    <property type="match status" value="1"/>
</dbReference>
<feature type="active site" description="For beta-ketoacyl synthase activity" evidence="9">
    <location>
        <position position="196"/>
    </location>
</feature>
<dbReference type="PANTHER" id="PTHR11712">
    <property type="entry name" value="POLYKETIDE SYNTHASE-RELATED"/>
    <property type="match status" value="1"/>
</dbReference>
<dbReference type="SMART" id="SM00825">
    <property type="entry name" value="PKS_KS"/>
    <property type="match status" value="1"/>
</dbReference>
<dbReference type="PANTHER" id="PTHR11712:SF336">
    <property type="entry name" value="3-OXOACYL-[ACYL-CARRIER-PROTEIN] SYNTHASE, MITOCHONDRIAL"/>
    <property type="match status" value="1"/>
</dbReference>
<dbReference type="AlphaFoldDB" id="A0AAX4P8G6"/>
<evidence type="ECO:0000256" key="1">
    <source>
        <dbReference type="ARBA" id="ARBA00008467"/>
    </source>
</evidence>
<dbReference type="CDD" id="cd00834">
    <property type="entry name" value="KAS_I_II"/>
    <property type="match status" value="1"/>
</dbReference>
<dbReference type="FunFam" id="3.40.47.10:FF:000018">
    <property type="entry name" value="3-oxoacyl-[acyl-carrier-protein] synthase 2"/>
    <property type="match status" value="1"/>
</dbReference>
<evidence type="ECO:0000256" key="5">
    <source>
        <dbReference type="ARBA" id="ARBA00023098"/>
    </source>
</evidence>
<keyword evidence="7" id="KW-0012">Acyltransferase</keyword>
<accession>A0AAX4P8G6</accession>
<feature type="domain" description="Ketosynthase family 3 (KS3)" evidence="11">
    <location>
        <begin position="31"/>
        <end position="444"/>
    </location>
</feature>
<dbReference type="InterPro" id="IPR016039">
    <property type="entry name" value="Thiolase-like"/>
</dbReference>
<dbReference type="GO" id="GO:0006633">
    <property type="term" value="P:fatty acid biosynthetic process"/>
    <property type="evidence" value="ECO:0007669"/>
    <property type="project" value="UniProtKB-KW"/>
</dbReference>
<dbReference type="EMBL" id="CP151505">
    <property type="protein sequence ID" value="WZN62089.1"/>
    <property type="molecule type" value="Genomic_DNA"/>
</dbReference>
<keyword evidence="6 8" id="KW-0275">Fatty acid biosynthesis</keyword>
<evidence type="ECO:0000256" key="2">
    <source>
        <dbReference type="ARBA" id="ARBA00022516"/>
    </source>
</evidence>
<evidence type="ECO:0000256" key="10">
    <source>
        <dbReference type="RuleBase" id="RU003694"/>
    </source>
</evidence>
<evidence type="ECO:0000313" key="12">
    <source>
        <dbReference type="EMBL" id="WZN62089.1"/>
    </source>
</evidence>
<keyword evidence="4" id="KW-0276">Fatty acid metabolism</keyword>
<dbReference type="InterPro" id="IPR020841">
    <property type="entry name" value="PKS_Beta-ketoAc_synthase_dom"/>
</dbReference>
<dbReference type="PIRSF" id="PIRSF000447">
    <property type="entry name" value="KAS_II"/>
    <property type="match status" value="1"/>
</dbReference>
<dbReference type="InterPro" id="IPR018201">
    <property type="entry name" value="Ketoacyl_synth_AS"/>
</dbReference>
<keyword evidence="5" id="KW-0443">Lipid metabolism</keyword>
<evidence type="ECO:0000256" key="3">
    <source>
        <dbReference type="ARBA" id="ARBA00022679"/>
    </source>
</evidence>
<proteinExistence type="inferred from homology"/>
<gene>
    <name evidence="12" type="ORF">HKI87_05g36250</name>
</gene>
<dbReference type="Pfam" id="PF02801">
    <property type="entry name" value="Ketoacyl-synt_C"/>
    <property type="match status" value="1"/>
</dbReference>
<comment type="similarity">
    <text evidence="1 8 10">Belongs to the thiolase-like superfamily. Beta-ketoacyl-ACP synthases family.</text>
</comment>
<reference evidence="12 13" key="1">
    <citation type="submission" date="2024-03" db="EMBL/GenBank/DDBJ databases">
        <title>Complete genome sequence of the green alga Chloropicon roscoffensis RCC1871.</title>
        <authorList>
            <person name="Lemieux C."/>
            <person name="Pombert J.-F."/>
            <person name="Otis C."/>
            <person name="Turmel M."/>
        </authorList>
    </citation>
    <scope>NUCLEOTIDE SEQUENCE [LARGE SCALE GENOMIC DNA]</scope>
    <source>
        <strain evidence="12 13">RCC1871</strain>
    </source>
</reference>
<dbReference type="InterPro" id="IPR014031">
    <property type="entry name" value="Ketoacyl_synth_C"/>
</dbReference>
<organism evidence="12 13">
    <name type="scientific">Chloropicon roscoffensis</name>
    <dbReference type="NCBI Taxonomy" id="1461544"/>
    <lineage>
        <taxon>Eukaryota</taxon>
        <taxon>Viridiplantae</taxon>
        <taxon>Chlorophyta</taxon>
        <taxon>Chloropicophyceae</taxon>
        <taxon>Chloropicales</taxon>
        <taxon>Chloropicaceae</taxon>
        <taxon>Chloropicon</taxon>
    </lineage>
</organism>
<dbReference type="PROSITE" id="PS00606">
    <property type="entry name" value="KS3_1"/>
    <property type="match status" value="1"/>
</dbReference>
<keyword evidence="2 8" id="KW-0444">Lipid biosynthesis</keyword>
<dbReference type="InterPro" id="IPR017568">
    <property type="entry name" value="3-oxoacyl-ACP_synth-2"/>
</dbReference>
<dbReference type="Gene3D" id="3.40.47.10">
    <property type="match status" value="1"/>
</dbReference>
<dbReference type="InterPro" id="IPR014030">
    <property type="entry name" value="Ketoacyl_synth_N"/>
</dbReference>
<keyword evidence="3 8" id="KW-0808">Transferase</keyword>
<name>A0AAX4P8G6_9CHLO</name>
<evidence type="ECO:0000256" key="6">
    <source>
        <dbReference type="ARBA" id="ARBA00023160"/>
    </source>
</evidence>
<evidence type="ECO:0000256" key="8">
    <source>
        <dbReference type="PIRNR" id="PIRNR000447"/>
    </source>
</evidence>